<dbReference type="Proteomes" id="UP000250235">
    <property type="component" value="Unassembled WGS sequence"/>
</dbReference>
<evidence type="ECO:0000313" key="2">
    <source>
        <dbReference type="Proteomes" id="UP000250235"/>
    </source>
</evidence>
<organism evidence="1 2">
    <name type="scientific">Dorcoceras hygrometricum</name>
    <dbReference type="NCBI Taxonomy" id="472368"/>
    <lineage>
        <taxon>Eukaryota</taxon>
        <taxon>Viridiplantae</taxon>
        <taxon>Streptophyta</taxon>
        <taxon>Embryophyta</taxon>
        <taxon>Tracheophyta</taxon>
        <taxon>Spermatophyta</taxon>
        <taxon>Magnoliopsida</taxon>
        <taxon>eudicotyledons</taxon>
        <taxon>Gunneridae</taxon>
        <taxon>Pentapetalae</taxon>
        <taxon>asterids</taxon>
        <taxon>lamiids</taxon>
        <taxon>Lamiales</taxon>
        <taxon>Gesneriaceae</taxon>
        <taxon>Didymocarpoideae</taxon>
        <taxon>Trichosporeae</taxon>
        <taxon>Loxocarpinae</taxon>
        <taxon>Dorcoceras</taxon>
    </lineage>
</organism>
<dbReference type="AlphaFoldDB" id="A0A2Z6ZSK6"/>
<evidence type="ECO:0000313" key="1">
    <source>
        <dbReference type="EMBL" id="KZT76145.1"/>
    </source>
</evidence>
<keyword evidence="2" id="KW-1185">Reference proteome</keyword>
<reference evidence="1 2" key="1">
    <citation type="journal article" date="2015" name="Proc. Natl. Acad. Sci. U.S.A.">
        <title>The resurrection genome of Boea hygrometrica: A blueprint for survival of dehydration.</title>
        <authorList>
            <person name="Xiao L."/>
            <person name="Yang G."/>
            <person name="Zhang L."/>
            <person name="Yang X."/>
            <person name="Zhao S."/>
            <person name="Ji Z."/>
            <person name="Zhou Q."/>
            <person name="Hu M."/>
            <person name="Wang Y."/>
            <person name="Chen M."/>
            <person name="Xu Y."/>
            <person name="Jin H."/>
            <person name="Xiao X."/>
            <person name="Hu G."/>
            <person name="Bao F."/>
            <person name="Hu Y."/>
            <person name="Wan P."/>
            <person name="Li L."/>
            <person name="Deng X."/>
            <person name="Kuang T."/>
            <person name="Xiang C."/>
            <person name="Zhu J.K."/>
            <person name="Oliver M.J."/>
            <person name="He Y."/>
        </authorList>
    </citation>
    <scope>NUCLEOTIDE SEQUENCE [LARGE SCALE GENOMIC DNA]</scope>
    <source>
        <strain evidence="2">cv. XS01</strain>
    </source>
</reference>
<accession>A0A2Z6ZSK6</accession>
<proteinExistence type="predicted"/>
<protein>
    <submittedName>
        <fullName evidence="1">Uncharacterized protein</fullName>
    </submittedName>
</protein>
<sequence>MKAWLKTTSRKVVDAEAETETTTGERNKKLMKTVKGLGGLDTKLTFRGRMRAFQCLNGNTEY</sequence>
<name>A0A2Z6ZSK6_9LAMI</name>
<gene>
    <name evidence="1" type="ORF">F511_46830</name>
</gene>
<dbReference type="EMBL" id="KV149403">
    <property type="protein sequence ID" value="KZT76145.1"/>
    <property type="molecule type" value="Genomic_DNA"/>
</dbReference>